<dbReference type="GO" id="GO:0005737">
    <property type="term" value="C:cytoplasm"/>
    <property type="evidence" value="ECO:0007669"/>
    <property type="project" value="TreeGrafter"/>
</dbReference>
<keyword evidence="3 7" id="KW-0418">Kinase</keyword>
<dbReference type="InterPro" id="IPR039760">
    <property type="entry name" value="MOFRL_protein"/>
</dbReference>
<dbReference type="FunFam" id="3.40.50.10180:FF:000001">
    <property type="entry name" value="Glycerate kinase"/>
    <property type="match status" value="1"/>
</dbReference>
<evidence type="ECO:0000256" key="4">
    <source>
        <dbReference type="ARBA" id="ARBA00022840"/>
    </source>
</evidence>
<dbReference type="GO" id="GO:0008887">
    <property type="term" value="F:glycerate kinase activity"/>
    <property type="evidence" value="ECO:0007669"/>
    <property type="project" value="InterPro"/>
</dbReference>
<keyword evidence="2" id="KW-0547">Nucleotide-binding</keyword>
<dbReference type="AlphaFoldDB" id="A0A3B1C054"/>
<sequence length="454" mass="49133">MNEIELGRSLKKDLLYLFMEGIKPVKPDKLIEDHFVVEKDKLIVSDVNAETEKFHLDEFERIFVIGAGKASSVMASEIEKILGDKIDSGVIVTKYGFGTELKIIEQIEAGHPLPDNNGIAAAEKIKMLCNNATEKDLVINLLSGGASSLLPSPAGDINLEEKIQTTKLLLNSGATIGEINTIRKHISTIKGGQLMQFAFPATVISLIISDVIGDDLGIIGSGPTVPDNSTFSDCLNILTKYDLINSVPSSVLQYLTEGDGNRKYETPSSEVPIFTKANNFIIGNNLICLNYIKDTAQNLDYDSKILNKQLSGEAKQVGIEIVSDAIEFLEHGAEVGKKYCLIYGGETTVHIIGKGKGGRNQEMVLSGAVKLSGHKGIAMLSCGSDGNDGPTDAAGAYCDWTTINRGKALNLNAQEYLSNNDSYNFFNQLNDLIITGPTKTNVMDIQIILISKVI</sequence>
<dbReference type="FunFam" id="3.40.1480.10:FF:000002">
    <property type="entry name" value="Glycerate kinase"/>
    <property type="match status" value="1"/>
</dbReference>
<gene>
    <name evidence="7" type="ORF">MNBD_IGNAVI01-1270</name>
</gene>
<dbReference type="Pfam" id="PF05161">
    <property type="entry name" value="MOFRL"/>
    <property type="match status" value="1"/>
</dbReference>
<evidence type="ECO:0000256" key="1">
    <source>
        <dbReference type="ARBA" id="ARBA00022679"/>
    </source>
</evidence>
<accession>A0A3B1C054</accession>
<proteinExistence type="predicted"/>
<dbReference type="InterPro" id="IPR037035">
    <property type="entry name" value="GK-like_C_sf"/>
</dbReference>
<reference evidence="7" key="1">
    <citation type="submission" date="2018-06" db="EMBL/GenBank/DDBJ databases">
        <authorList>
            <person name="Zhirakovskaya E."/>
        </authorList>
    </citation>
    <scope>NUCLEOTIDE SEQUENCE</scope>
</reference>
<protein>
    <submittedName>
        <fullName evidence="7">D-glycerate 2-kinase</fullName>
        <ecNumber evidence="7">2.7.1.165</ecNumber>
    </submittedName>
</protein>
<evidence type="ECO:0000259" key="6">
    <source>
        <dbReference type="Pfam" id="PF13660"/>
    </source>
</evidence>
<dbReference type="InterPro" id="IPR007835">
    <property type="entry name" value="MOFRL"/>
</dbReference>
<dbReference type="GO" id="GO:0005524">
    <property type="term" value="F:ATP binding"/>
    <property type="evidence" value="ECO:0007669"/>
    <property type="project" value="UniProtKB-KW"/>
</dbReference>
<dbReference type="Gene3D" id="3.40.50.10180">
    <property type="entry name" value="Glycerate kinase, MOFRL-like N-terminal domain"/>
    <property type="match status" value="1"/>
</dbReference>
<keyword evidence="1 7" id="KW-0808">Transferase</keyword>
<name>A0A3B1C054_9ZZZZ</name>
<dbReference type="SUPFAM" id="SSF82544">
    <property type="entry name" value="GckA/TtuD-like"/>
    <property type="match status" value="1"/>
</dbReference>
<dbReference type="Gene3D" id="3.40.1480.10">
    <property type="entry name" value="MOFRL domain"/>
    <property type="match status" value="1"/>
</dbReference>
<dbReference type="InterPro" id="IPR025286">
    <property type="entry name" value="MOFRL_assoc_dom"/>
</dbReference>
<feature type="domain" description="MOFRL" evidence="5">
    <location>
        <begin position="340"/>
        <end position="444"/>
    </location>
</feature>
<feature type="domain" description="MOFRL-associated" evidence="6">
    <location>
        <begin position="14"/>
        <end position="255"/>
    </location>
</feature>
<evidence type="ECO:0000259" key="5">
    <source>
        <dbReference type="Pfam" id="PF05161"/>
    </source>
</evidence>
<organism evidence="7">
    <name type="scientific">hydrothermal vent metagenome</name>
    <dbReference type="NCBI Taxonomy" id="652676"/>
    <lineage>
        <taxon>unclassified sequences</taxon>
        <taxon>metagenomes</taxon>
        <taxon>ecological metagenomes</taxon>
    </lineage>
</organism>
<dbReference type="EC" id="2.7.1.165" evidence="7"/>
<evidence type="ECO:0000256" key="2">
    <source>
        <dbReference type="ARBA" id="ARBA00022741"/>
    </source>
</evidence>
<dbReference type="GO" id="GO:0043798">
    <property type="term" value="F:glycerate 2-kinase activity"/>
    <property type="evidence" value="ECO:0007669"/>
    <property type="project" value="UniProtKB-EC"/>
</dbReference>
<evidence type="ECO:0000256" key="3">
    <source>
        <dbReference type="ARBA" id="ARBA00022777"/>
    </source>
</evidence>
<dbReference type="PANTHER" id="PTHR12227:SF0">
    <property type="entry name" value="GLYCERATE KINASE"/>
    <property type="match status" value="1"/>
</dbReference>
<dbReference type="PANTHER" id="PTHR12227">
    <property type="entry name" value="GLYCERATE KINASE"/>
    <property type="match status" value="1"/>
</dbReference>
<evidence type="ECO:0000313" key="7">
    <source>
        <dbReference type="EMBL" id="VAX23579.1"/>
    </source>
</evidence>
<dbReference type="Pfam" id="PF13660">
    <property type="entry name" value="DUF4147"/>
    <property type="match status" value="1"/>
</dbReference>
<dbReference type="InterPro" id="IPR038614">
    <property type="entry name" value="GK_N_sf"/>
</dbReference>
<keyword evidence="4" id="KW-0067">ATP-binding</keyword>
<dbReference type="EMBL" id="UOGD01000254">
    <property type="protein sequence ID" value="VAX23579.1"/>
    <property type="molecule type" value="Genomic_DNA"/>
</dbReference>